<keyword evidence="1" id="KW-0812">Transmembrane</keyword>
<keyword evidence="3" id="KW-1185">Reference proteome</keyword>
<feature type="transmembrane region" description="Helical" evidence="1">
    <location>
        <begin position="12"/>
        <end position="32"/>
    </location>
</feature>
<evidence type="ECO:0000313" key="2">
    <source>
        <dbReference type="EMBL" id="KAG8555968.1"/>
    </source>
</evidence>
<keyword evidence="1" id="KW-1133">Transmembrane helix</keyword>
<dbReference type="Proteomes" id="UP000824782">
    <property type="component" value="Unassembled WGS sequence"/>
</dbReference>
<accession>A0AAV7AB81</accession>
<organism evidence="2 3">
    <name type="scientific">Engystomops pustulosus</name>
    <name type="common">Tungara frog</name>
    <name type="synonym">Physalaemus pustulosus</name>
    <dbReference type="NCBI Taxonomy" id="76066"/>
    <lineage>
        <taxon>Eukaryota</taxon>
        <taxon>Metazoa</taxon>
        <taxon>Chordata</taxon>
        <taxon>Craniata</taxon>
        <taxon>Vertebrata</taxon>
        <taxon>Euteleostomi</taxon>
        <taxon>Amphibia</taxon>
        <taxon>Batrachia</taxon>
        <taxon>Anura</taxon>
        <taxon>Neobatrachia</taxon>
        <taxon>Hyloidea</taxon>
        <taxon>Leptodactylidae</taxon>
        <taxon>Leiuperinae</taxon>
        <taxon>Engystomops</taxon>
    </lineage>
</organism>
<name>A0AAV7AB81_ENGPU</name>
<protein>
    <submittedName>
        <fullName evidence="2">Uncharacterized protein</fullName>
    </submittedName>
</protein>
<feature type="transmembrane region" description="Helical" evidence="1">
    <location>
        <begin position="38"/>
        <end position="60"/>
    </location>
</feature>
<dbReference type="EMBL" id="WNYA01000009">
    <property type="protein sequence ID" value="KAG8555968.1"/>
    <property type="molecule type" value="Genomic_DNA"/>
</dbReference>
<dbReference type="AlphaFoldDB" id="A0AAV7AB81"/>
<keyword evidence="1" id="KW-0472">Membrane</keyword>
<evidence type="ECO:0000256" key="1">
    <source>
        <dbReference type="SAM" id="Phobius"/>
    </source>
</evidence>
<sequence length="89" mass="10381">MEKISINITVEILKEFYTFYTCFLVMNSHVFLDKNSFVISFYSPFFFIWHLQLLCFALASQLQITLQIARIEGMSSLTSPERSSKLISL</sequence>
<evidence type="ECO:0000313" key="3">
    <source>
        <dbReference type="Proteomes" id="UP000824782"/>
    </source>
</evidence>
<proteinExistence type="predicted"/>
<gene>
    <name evidence="2" type="ORF">GDO81_017881</name>
</gene>
<reference evidence="2" key="1">
    <citation type="thesis" date="2020" institute="ProQuest LLC" country="789 East Eisenhower Parkway, Ann Arbor, MI, USA">
        <title>Comparative Genomics and Chromosome Evolution.</title>
        <authorList>
            <person name="Mudd A.B."/>
        </authorList>
    </citation>
    <scope>NUCLEOTIDE SEQUENCE</scope>
    <source>
        <strain evidence="2">237g6f4</strain>
        <tissue evidence="2">Blood</tissue>
    </source>
</reference>
<comment type="caution">
    <text evidence="2">The sequence shown here is derived from an EMBL/GenBank/DDBJ whole genome shotgun (WGS) entry which is preliminary data.</text>
</comment>